<gene>
    <name evidence="1" type="ORF">GHK48_30815</name>
</gene>
<dbReference type="Pfam" id="PF05145">
    <property type="entry name" value="AbrB"/>
    <property type="match status" value="1"/>
</dbReference>
<evidence type="ECO:0000313" key="1">
    <source>
        <dbReference type="EMBL" id="MQX12496.1"/>
    </source>
</evidence>
<dbReference type="AlphaFoldDB" id="A0A844API2"/>
<dbReference type="InterPro" id="IPR007820">
    <property type="entry name" value="AbrB_fam"/>
</dbReference>
<organism evidence="1 2">
    <name type="scientific">Rhizobium fredii</name>
    <name type="common">Sinorhizobium fredii</name>
    <dbReference type="NCBI Taxonomy" id="380"/>
    <lineage>
        <taxon>Bacteria</taxon>
        <taxon>Pseudomonadati</taxon>
        <taxon>Pseudomonadota</taxon>
        <taxon>Alphaproteobacteria</taxon>
        <taxon>Hyphomicrobiales</taxon>
        <taxon>Rhizobiaceae</taxon>
        <taxon>Sinorhizobium/Ensifer group</taxon>
        <taxon>Sinorhizobium</taxon>
    </lineage>
</organism>
<dbReference type="GO" id="GO:0010468">
    <property type="term" value="P:regulation of gene expression"/>
    <property type="evidence" value="ECO:0007669"/>
    <property type="project" value="InterPro"/>
</dbReference>
<accession>A0A844API2</accession>
<proteinExistence type="predicted"/>
<dbReference type="Proteomes" id="UP000466694">
    <property type="component" value="Unassembled WGS sequence"/>
</dbReference>
<evidence type="ECO:0000313" key="2">
    <source>
        <dbReference type="Proteomes" id="UP000466694"/>
    </source>
</evidence>
<comment type="caution">
    <text evidence="1">The sequence shown here is derived from an EMBL/GenBank/DDBJ whole genome shotgun (WGS) entry which is preliminary data.</text>
</comment>
<reference evidence="1 2" key="1">
    <citation type="journal article" date="2013" name="Genome Biol.">
        <title>Comparative genomics of the core and accessory genomes of 48 Sinorhizobium strains comprising five genospecies.</title>
        <authorList>
            <person name="Sugawara M."/>
            <person name="Epstein B."/>
            <person name="Badgley B.D."/>
            <person name="Unno T."/>
            <person name="Xu L."/>
            <person name="Reese J."/>
            <person name="Gyaneshwar P."/>
            <person name="Denny R."/>
            <person name="Mudge J."/>
            <person name="Bharti A.K."/>
            <person name="Farmer A.D."/>
            <person name="May G.D."/>
            <person name="Woodward J.E."/>
            <person name="Medigue C."/>
            <person name="Vallenet D."/>
            <person name="Lajus A."/>
            <person name="Rouy Z."/>
            <person name="Martinez-Vaz B."/>
            <person name="Tiffin P."/>
            <person name="Young N.D."/>
            <person name="Sadowsky M.J."/>
        </authorList>
    </citation>
    <scope>NUCLEOTIDE SEQUENCE [LARGE SCALE GENOMIC DNA]</scope>
    <source>
        <strain evidence="1 2">USDA205</strain>
    </source>
</reference>
<sequence length="83" mass="8751">MWHFDMPLAWLAGAIIATGVGALFGLPVAIPPFARLPMTAAIGAMLGTSFSPAVFEHAGWWPSGVHRGRERIGLHLFPACGGI</sequence>
<protein>
    <submittedName>
        <fullName evidence="1">Uncharacterized protein</fullName>
    </submittedName>
</protein>
<dbReference type="EMBL" id="WISZ01000225">
    <property type="protein sequence ID" value="MQX12496.1"/>
    <property type="molecule type" value="Genomic_DNA"/>
</dbReference>
<dbReference type="GO" id="GO:0016020">
    <property type="term" value="C:membrane"/>
    <property type="evidence" value="ECO:0007669"/>
    <property type="project" value="InterPro"/>
</dbReference>
<name>A0A844API2_RHIFR</name>